<proteinExistence type="predicted"/>
<evidence type="ECO:0000256" key="3">
    <source>
        <dbReference type="ARBA" id="ARBA00022989"/>
    </source>
</evidence>
<accession>A0A1F8B7G8</accession>
<evidence type="ECO:0000256" key="5">
    <source>
        <dbReference type="SAM" id="Phobius"/>
    </source>
</evidence>
<protein>
    <recommendedName>
        <fullName evidence="8">DUF4870 domain-containing protein</fullName>
    </recommendedName>
</protein>
<keyword evidence="3 5" id="KW-1133">Transmembrane helix</keyword>
<feature type="transmembrane region" description="Helical" evidence="5">
    <location>
        <begin position="17"/>
        <end position="37"/>
    </location>
</feature>
<comment type="subcellular location">
    <subcellularLocation>
        <location evidence="1">Membrane</location>
        <topology evidence="1">Multi-pass membrane protein</topology>
    </subcellularLocation>
</comment>
<evidence type="ECO:0000256" key="1">
    <source>
        <dbReference type="ARBA" id="ARBA00004141"/>
    </source>
</evidence>
<evidence type="ECO:0000256" key="2">
    <source>
        <dbReference type="ARBA" id="ARBA00022692"/>
    </source>
</evidence>
<sequence>MAAVKPKSATGLPKTTAAALSVILAPTVVGTLVFLFLEKDPFVRFYSLQVLVTGLILIIIQWALSITLVLLPLAGLVTILGFVLWLAMIYKAWQGDEWEVPVLGDIARRIMKKI</sequence>
<evidence type="ECO:0000313" key="6">
    <source>
        <dbReference type="EMBL" id="OGM59984.1"/>
    </source>
</evidence>
<dbReference type="PANTHER" id="PTHR36460:SF1">
    <property type="entry name" value="UPF0132 DOMAIN PROTEIN (AFU_ORTHOLOGUE AFUA_3G10255)"/>
    <property type="match status" value="1"/>
</dbReference>
<evidence type="ECO:0000256" key="4">
    <source>
        <dbReference type="ARBA" id="ARBA00023136"/>
    </source>
</evidence>
<reference evidence="6 7" key="1">
    <citation type="journal article" date="2016" name="Nat. Commun.">
        <title>Thousands of microbial genomes shed light on interconnected biogeochemical processes in an aquifer system.</title>
        <authorList>
            <person name="Anantharaman K."/>
            <person name="Brown C.T."/>
            <person name="Hug L.A."/>
            <person name="Sharon I."/>
            <person name="Castelle C.J."/>
            <person name="Probst A.J."/>
            <person name="Thomas B.C."/>
            <person name="Singh A."/>
            <person name="Wilkins M.J."/>
            <person name="Karaoz U."/>
            <person name="Brodie E.L."/>
            <person name="Williams K.H."/>
            <person name="Hubbard S.S."/>
            <person name="Banfield J.F."/>
        </authorList>
    </citation>
    <scope>NUCLEOTIDE SEQUENCE [LARGE SCALE GENOMIC DNA]</scope>
</reference>
<comment type="caution">
    <text evidence="6">The sequence shown here is derived from an EMBL/GenBank/DDBJ whole genome shotgun (WGS) entry which is preliminary data.</text>
</comment>
<dbReference type="EMBL" id="MGHD01000010">
    <property type="protein sequence ID" value="OGM59984.1"/>
    <property type="molecule type" value="Genomic_DNA"/>
</dbReference>
<organism evidence="6 7">
    <name type="scientific">Candidatus Woesebacteria bacterium RIFCSPLOWO2_01_FULL_39_10b</name>
    <dbReference type="NCBI Taxonomy" id="1802517"/>
    <lineage>
        <taxon>Bacteria</taxon>
        <taxon>Candidatus Woeseibacteriota</taxon>
    </lineage>
</organism>
<gene>
    <name evidence="6" type="ORF">A2892_03745</name>
</gene>
<keyword evidence="4 5" id="KW-0472">Membrane</keyword>
<dbReference type="Proteomes" id="UP000176404">
    <property type="component" value="Unassembled WGS sequence"/>
</dbReference>
<dbReference type="STRING" id="1802517.A2892_03745"/>
<evidence type="ECO:0000313" key="7">
    <source>
        <dbReference type="Proteomes" id="UP000176404"/>
    </source>
</evidence>
<dbReference type="InterPro" id="IPR019109">
    <property type="entry name" value="MamF_MmsF"/>
</dbReference>
<feature type="transmembrane region" description="Helical" evidence="5">
    <location>
        <begin position="70"/>
        <end position="90"/>
    </location>
</feature>
<feature type="transmembrane region" description="Helical" evidence="5">
    <location>
        <begin position="44"/>
        <end position="64"/>
    </location>
</feature>
<dbReference type="Pfam" id="PF09685">
    <property type="entry name" value="MamF_MmsF"/>
    <property type="match status" value="1"/>
</dbReference>
<dbReference type="GO" id="GO:0016020">
    <property type="term" value="C:membrane"/>
    <property type="evidence" value="ECO:0007669"/>
    <property type="project" value="UniProtKB-SubCell"/>
</dbReference>
<dbReference type="PANTHER" id="PTHR36460">
    <property type="entry name" value="UPF0132 DOMAIN PROTEIN (AFU_ORTHOLOGUE AFUA_3G10255)"/>
    <property type="match status" value="1"/>
</dbReference>
<name>A0A1F8B7G8_9BACT</name>
<evidence type="ECO:0008006" key="8">
    <source>
        <dbReference type="Google" id="ProtNLM"/>
    </source>
</evidence>
<dbReference type="AlphaFoldDB" id="A0A1F8B7G8"/>
<keyword evidence="2 5" id="KW-0812">Transmembrane</keyword>